<comment type="caution">
    <text evidence="6">The sequence shown here is derived from an EMBL/GenBank/DDBJ whole genome shotgun (WGS) entry which is preliminary data.</text>
</comment>
<evidence type="ECO:0000256" key="2">
    <source>
        <dbReference type="ARBA" id="ARBA00022771"/>
    </source>
</evidence>
<accession>A0ABQ9J0S6</accession>
<sequence>MDNKQLLNLVQLLIALKEKLKCPICIILDVIQNVTELSCGHRYCEECYSQHKSNEKQVSCPMCKNVVTRRSSFYKDMYADSLGNGNTTEEAKWGSVI</sequence>
<dbReference type="SUPFAM" id="SSF57850">
    <property type="entry name" value="RING/U-box"/>
    <property type="match status" value="1"/>
</dbReference>
<dbReference type="InterPro" id="IPR001841">
    <property type="entry name" value="Znf_RING"/>
</dbReference>
<reference evidence="6" key="1">
    <citation type="journal article" date="2023" name="Insect Mol. Biol.">
        <title>Genome sequencing provides insights into the evolution of gene families encoding plant cell wall-degrading enzymes in longhorned beetles.</title>
        <authorList>
            <person name="Shin N.R."/>
            <person name="Okamura Y."/>
            <person name="Kirsch R."/>
            <person name="Pauchet Y."/>
        </authorList>
    </citation>
    <scope>NUCLEOTIDE SEQUENCE</scope>
    <source>
        <strain evidence="6">MMC_N1</strain>
    </source>
</reference>
<organism evidence="6 7">
    <name type="scientific">Molorchus minor</name>
    <dbReference type="NCBI Taxonomy" id="1323400"/>
    <lineage>
        <taxon>Eukaryota</taxon>
        <taxon>Metazoa</taxon>
        <taxon>Ecdysozoa</taxon>
        <taxon>Arthropoda</taxon>
        <taxon>Hexapoda</taxon>
        <taxon>Insecta</taxon>
        <taxon>Pterygota</taxon>
        <taxon>Neoptera</taxon>
        <taxon>Endopterygota</taxon>
        <taxon>Coleoptera</taxon>
        <taxon>Polyphaga</taxon>
        <taxon>Cucujiformia</taxon>
        <taxon>Chrysomeloidea</taxon>
        <taxon>Cerambycidae</taxon>
        <taxon>Lamiinae</taxon>
        <taxon>Monochamini</taxon>
        <taxon>Molorchus</taxon>
    </lineage>
</organism>
<evidence type="ECO:0000256" key="4">
    <source>
        <dbReference type="PROSITE-ProRule" id="PRU00175"/>
    </source>
</evidence>
<evidence type="ECO:0000313" key="7">
    <source>
        <dbReference type="Proteomes" id="UP001162164"/>
    </source>
</evidence>
<dbReference type="PROSITE" id="PS00518">
    <property type="entry name" value="ZF_RING_1"/>
    <property type="match status" value="1"/>
</dbReference>
<keyword evidence="3" id="KW-0862">Zinc</keyword>
<dbReference type="SMART" id="SM00184">
    <property type="entry name" value="RING"/>
    <property type="match status" value="1"/>
</dbReference>
<feature type="domain" description="RING-type" evidence="5">
    <location>
        <begin position="22"/>
        <end position="64"/>
    </location>
</feature>
<dbReference type="InterPro" id="IPR018957">
    <property type="entry name" value="Znf_C3HC4_RING-type"/>
</dbReference>
<dbReference type="EMBL" id="JAPWTJ010001646">
    <property type="protein sequence ID" value="KAJ8970293.1"/>
    <property type="molecule type" value="Genomic_DNA"/>
</dbReference>
<evidence type="ECO:0000313" key="6">
    <source>
        <dbReference type="EMBL" id="KAJ8970293.1"/>
    </source>
</evidence>
<keyword evidence="2 4" id="KW-0863">Zinc-finger</keyword>
<evidence type="ECO:0000256" key="3">
    <source>
        <dbReference type="ARBA" id="ARBA00022833"/>
    </source>
</evidence>
<protein>
    <recommendedName>
        <fullName evidence="5">RING-type domain-containing protein</fullName>
    </recommendedName>
</protein>
<dbReference type="InterPro" id="IPR013083">
    <property type="entry name" value="Znf_RING/FYVE/PHD"/>
</dbReference>
<dbReference type="PROSITE" id="PS50089">
    <property type="entry name" value="ZF_RING_2"/>
    <property type="match status" value="1"/>
</dbReference>
<keyword evidence="7" id="KW-1185">Reference proteome</keyword>
<dbReference type="Proteomes" id="UP001162164">
    <property type="component" value="Unassembled WGS sequence"/>
</dbReference>
<evidence type="ECO:0000256" key="1">
    <source>
        <dbReference type="ARBA" id="ARBA00022723"/>
    </source>
</evidence>
<name>A0ABQ9J0S6_9CUCU</name>
<dbReference type="Gene3D" id="3.30.40.10">
    <property type="entry name" value="Zinc/RING finger domain, C3HC4 (zinc finger)"/>
    <property type="match status" value="1"/>
</dbReference>
<evidence type="ECO:0000259" key="5">
    <source>
        <dbReference type="PROSITE" id="PS50089"/>
    </source>
</evidence>
<gene>
    <name evidence="6" type="ORF">NQ317_019690</name>
</gene>
<dbReference type="InterPro" id="IPR017907">
    <property type="entry name" value="Znf_RING_CS"/>
</dbReference>
<keyword evidence="1" id="KW-0479">Metal-binding</keyword>
<proteinExistence type="predicted"/>
<dbReference type="Pfam" id="PF00097">
    <property type="entry name" value="zf-C3HC4"/>
    <property type="match status" value="1"/>
</dbReference>